<reference evidence="1" key="2">
    <citation type="journal article" date="2024" name="Plant">
        <title>Genomic evolution and insights into agronomic trait innovations of Sesamum species.</title>
        <authorList>
            <person name="Miao H."/>
            <person name="Wang L."/>
            <person name="Qu L."/>
            <person name="Liu H."/>
            <person name="Sun Y."/>
            <person name="Le M."/>
            <person name="Wang Q."/>
            <person name="Wei S."/>
            <person name="Zheng Y."/>
            <person name="Lin W."/>
            <person name="Duan Y."/>
            <person name="Cao H."/>
            <person name="Xiong S."/>
            <person name="Wang X."/>
            <person name="Wei L."/>
            <person name="Li C."/>
            <person name="Ma Q."/>
            <person name="Ju M."/>
            <person name="Zhao R."/>
            <person name="Li G."/>
            <person name="Mu C."/>
            <person name="Tian Q."/>
            <person name="Mei H."/>
            <person name="Zhang T."/>
            <person name="Gao T."/>
            <person name="Zhang H."/>
        </authorList>
    </citation>
    <scope>NUCLEOTIDE SEQUENCE</scope>
    <source>
        <strain evidence="1">G01</strain>
    </source>
</reference>
<organism evidence="1">
    <name type="scientific">Sesamum angustifolium</name>
    <dbReference type="NCBI Taxonomy" id="2727405"/>
    <lineage>
        <taxon>Eukaryota</taxon>
        <taxon>Viridiplantae</taxon>
        <taxon>Streptophyta</taxon>
        <taxon>Embryophyta</taxon>
        <taxon>Tracheophyta</taxon>
        <taxon>Spermatophyta</taxon>
        <taxon>Magnoliopsida</taxon>
        <taxon>eudicotyledons</taxon>
        <taxon>Gunneridae</taxon>
        <taxon>Pentapetalae</taxon>
        <taxon>asterids</taxon>
        <taxon>lamiids</taxon>
        <taxon>Lamiales</taxon>
        <taxon>Pedaliaceae</taxon>
        <taxon>Sesamum</taxon>
    </lineage>
</organism>
<comment type="caution">
    <text evidence="1">The sequence shown here is derived from an EMBL/GenBank/DDBJ whole genome shotgun (WGS) entry which is preliminary data.</text>
</comment>
<name>A0AAW2JKL7_9LAMI</name>
<sequence>MGGDFNIVLSPDERSGGSVLSGIPMSDFHDAIVDSALVDAGYVGGLYTWYSLHLHQRLDRVLISSCWMTVFPNMQVSHLELSQSDHRGLLVEAECTVERKVLSFHLQHMWTMHFEFLAVVRQNWQYLTVGSGMMRIQQKLTRLKHCLKEWNKTIFENVFDKVAAVERQLKESDEASDQDPCDRAFMERNRSSAELVQVLAQEETFWRQKMGTRWAKDREQNTRYFHSLVQKRRFRGTIFGIQHDGVYLTDPTAIKDSTASFFQWLLTAESVFPEDLASEYLEDGLRYEDRRSLCFMPTLEEVREEIFSIDQDSD</sequence>
<dbReference type="PANTHER" id="PTHR33710">
    <property type="entry name" value="BNAC02G09200D PROTEIN"/>
    <property type="match status" value="1"/>
</dbReference>
<evidence type="ECO:0000313" key="1">
    <source>
        <dbReference type="EMBL" id="KAL0295004.1"/>
    </source>
</evidence>
<reference evidence="1" key="1">
    <citation type="submission" date="2020-06" db="EMBL/GenBank/DDBJ databases">
        <authorList>
            <person name="Li T."/>
            <person name="Hu X."/>
            <person name="Zhang T."/>
            <person name="Song X."/>
            <person name="Zhang H."/>
            <person name="Dai N."/>
            <person name="Sheng W."/>
            <person name="Hou X."/>
            <person name="Wei L."/>
        </authorList>
    </citation>
    <scope>NUCLEOTIDE SEQUENCE</scope>
    <source>
        <strain evidence="1">G01</strain>
        <tissue evidence="1">Leaf</tissue>
    </source>
</reference>
<dbReference type="EMBL" id="JACGWK010000765">
    <property type="protein sequence ID" value="KAL0295004.1"/>
    <property type="molecule type" value="Genomic_DNA"/>
</dbReference>
<proteinExistence type="predicted"/>
<dbReference type="Gene3D" id="3.60.10.10">
    <property type="entry name" value="Endonuclease/exonuclease/phosphatase"/>
    <property type="match status" value="1"/>
</dbReference>
<dbReference type="PANTHER" id="PTHR33710:SF85">
    <property type="entry name" value="ENDONUCLEASE_EXONUCLEASE_PHOSPHATASE DOMAIN-CONTAINING PROTEIN"/>
    <property type="match status" value="1"/>
</dbReference>
<dbReference type="AlphaFoldDB" id="A0AAW2JKL7"/>
<dbReference type="InterPro" id="IPR036691">
    <property type="entry name" value="Endo/exonu/phosph_ase_sf"/>
</dbReference>
<accession>A0AAW2JKL7</accession>
<protein>
    <recommendedName>
        <fullName evidence="2">Endonuclease/exonuclease/phosphatase domain-containing protein</fullName>
    </recommendedName>
</protein>
<gene>
    <name evidence="1" type="ORF">Sangu_3206000</name>
</gene>
<dbReference type="SUPFAM" id="SSF56219">
    <property type="entry name" value="DNase I-like"/>
    <property type="match status" value="1"/>
</dbReference>
<evidence type="ECO:0008006" key="2">
    <source>
        <dbReference type="Google" id="ProtNLM"/>
    </source>
</evidence>